<keyword evidence="2" id="KW-1185">Reference proteome</keyword>
<protein>
    <submittedName>
        <fullName evidence="1">Uncharacterized protein</fullName>
    </submittedName>
</protein>
<accession>A0ABT0WXH2</accession>
<comment type="caution">
    <text evidence="1">The sequence shown here is derived from an EMBL/GenBank/DDBJ whole genome shotgun (WGS) entry which is preliminary data.</text>
</comment>
<name>A0ABT0WXH2_9BURK</name>
<evidence type="ECO:0000313" key="2">
    <source>
        <dbReference type="Proteomes" id="UP001202243"/>
    </source>
</evidence>
<organism evidence="1 2">
    <name type="scientific">Janthinobacterium kumbetense</name>
    <dbReference type="NCBI Taxonomy" id="2950280"/>
    <lineage>
        <taxon>Bacteria</taxon>
        <taxon>Pseudomonadati</taxon>
        <taxon>Pseudomonadota</taxon>
        <taxon>Betaproteobacteria</taxon>
        <taxon>Burkholderiales</taxon>
        <taxon>Oxalobacteraceae</taxon>
        <taxon>Janthinobacterium</taxon>
    </lineage>
</organism>
<evidence type="ECO:0000313" key="1">
    <source>
        <dbReference type="EMBL" id="MCM2568037.1"/>
    </source>
</evidence>
<sequence>MKTTLMTPPSHLDGARVLAWAWSDLPFGHVAAEDGAAPIAIHGLAVCRYGDEAQVYRFSCDARWDTVQDDTYASEDDARQLPAQYRAVAAAWHTP</sequence>
<gene>
    <name evidence="1" type="ORF">NCG91_20730</name>
</gene>
<dbReference type="RefSeq" id="WP_251351018.1">
    <property type="nucleotide sequence ID" value="NZ_JAMQGR010000008.1"/>
</dbReference>
<dbReference type="Proteomes" id="UP001202243">
    <property type="component" value="Unassembled WGS sequence"/>
</dbReference>
<proteinExistence type="predicted"/>
<dbReference type="EMBL" id="JAMQGR010000008">
    <property type="protein sequence ID" value="MCM2568037.1"/>
    <property type="molecule type" value="Genomic_DNA"/>
</dbReference>
<reference evidence="1 2" key="1">
    <citation type="submission" date="2022-06" db="EMBL/GenBank/DDBJ databases">
        <title>Janthinobacterium kumbetensis sp. nov., isolated from spring water in Turkey.</title>
        <authorList>
            <person name="Inan Bektas K."/>
            <person name="Belduz A.A."/>
            <person name="Canakci S."/>
            <person name="Nalcaoglu A."/>
            <person name="Ceylan E."/>
            <person name="Kati H."/>
        </authorList>
    </citation>
    <scope>NUCLEOTIDE SEQUENCE [LARGE SCALE GENOMIC DNA]</scope>
    <source>
        <strain evidence="1 2">GK</strain>
    </source>
</reference>